<proteinExistence type="predicted"/>
<reference evidence="2 3" key="1">
    <citation type="submission" date="2019-07" db="EMBL/GenBank/DDBJ databases">
        <title>Caenimonas sedimenti sp. nov., isolated from activated sludge.</title>
        <authorList>
            <person name="Xu J."/>
        </authorList>
    </citation>
    <scope>NUCLEOTIDE SEQUENCE [LARGE SCALE GENOMIC DNA]</scope>
    <source>
        <strain evidence="2 3">HX-9-20</strain>
    </source>
</reference>
<dbReference type="AlphaFoldDB" id="A0A562ZU84"/>
<organism evidence="2 3">
    <name type="scientific">Caenimonas sedimenti</name>
    <dbReference type="NCBI Taxonomy" id="2596921"/>
    <lineage>
        <taxon>Bacteria</taxon>
        <taxon>Pseudomonadati</taxon>
        <taxon>Pseudomonadota</taxon>
        <taxon>Betaproteobacteria</taxon>
        <taxon>Burkholderiales</taxon>
        <taxon>Comamonadaceae</taxon>
        <taxon>Caenimonas</taxon>
    </lineage>
</organism>
<keyword evidence="1" id="KW-0472">Membrane</keyword>
<comment type="caution">
    <text evidence="2">The sequence shown here is derived from an EMBL/GenBank/DDBJ whole genome shotgun (WGS) entry which is preliminary data.</text>
</comment>
<evidence type="ECO:0000313" key="2">
    <source>
        <dbReference type="EMBL" id="TWO72162.1"/>
    </source>
</evidence>
<name>A0A562ZU84_9BURK</name>
<accession>A0A562ZU84</accession>
<evidence type="ECO:0000313" key="3">
    <source>
        <dbReference type="Proteomes" id="UP000318199"/>
    </source>
</evidence>
<evidence type="ECO:0000256" key="1">
    <source>
        <dbReference type="SAM" id="Phobius"/>
    </source>
</evidence>
<dbReference type="OrthoDB" id="263363at2"/>
<feature type="transmembrane region" description="Helical" evidence="1">
    <location>
        <begin position="30"/>
        <end position="48"/>
    </location>
</feature>
<dbReference type="EMBL" id="VOBQ01000004">
    <property type="protein sequence ID" value="TWO72162.1"/>
    <property type="molecule type" value="Genomic_DNA"/>
</dbReference>
<keyword evidence="1" id="KW-1133">Transmembrane helix</keyword>
<dbReference type="Proteomes" id="UP000318199">
    <property type="component" value="Unassembled WGS sequence"/>
</dbReference>
<keyword evidence="3" id="KW-1185">Reference proteome</keyword>
<gene>
    <name evidence="2" type="ORF">FN976_05465</name>
</gene>
<keyword evidence="1" id="KW-0812">Transmembrane</keyword>
<protein>
    <submittedName>
        <fullName evidence="2">Uncharacterized protein</fullName>
    </submittedName>
</protein>
<sequence length="231" mass="25474">MPYTGLTVALATSGALAVLALSSVATGRPSVAIAAGTLLVVVATLAGYRHWLLTRKPTAETRKPVDRLTRADLETFPVWEFLYEEDRYDETYVKPVPEQIIYSHRQCVLAANYTTAAGGLYIGSIGLSTSTSEFRDPVVSFTETKWRELTAPGGEIYCLPEHVDQLPQLFERDFAKHLARLEAAFGAPLEGVFPIRWRLLADPANWDGIKEGELVYPEPVGYHPKDVTPPA</sequence>
<dbReference type="RefSeq" id="WP_145891797.1">
    <property type="nucleotide sequence ID" value="NZ_VOBQ01000004.1"/>
</dbReference>